<organism evidence="7 8">
    <name type="scientific">Ilumatobacter fluminis</name>
    <dbReference type="NCBI Taxonomy" id="467091"/>
    <lineage>
        <taxon>Bacteria</taxon>
        <taxon>Bacillati</taxon>
        <taxon>Actinomycetota</taxon>
        <taxon>Acidimicrobiia</taxon>
        <taxon>Acidimicrobiales</taxon>
        <taxon>Ilumatobacteraceae</taxon>
        <taxon>Ilumatobacter</taxon>
    </lineage>
</organism>
<dbReference type="SUPFAM" id="SSF52283">
    <property type="entry name" value="Formate/glycerate dehydrogenase catalytic domain-like"/>
    <property type="match status" value="1"/>
</dbReference>
<dbReference type="GO" id="GO:0005829">
    <property type="term" value="C:cytosol"/>
    <property type="evidence" value="ECO:0007669"/>
    <property type="project" value="TreeGrafter"/>
</dbReference>
<dbReference type="InterPro" id="IPR036291">
    <property type="entry name" value="NAD(P)-bd_dom_sf"/>
</dbReference>
<keyword evidence="8" id="KW-1185">Reference proteome</keyword>
<dbReference type="InterPro" id="IPR029753">
    <property type="entry name" value="D-isomer_DH_CS"/>
</dbReference>
<accession>A0A4R7I3T6</accession>
<keyword evidence="2 4" id="KW-0560">Oxidoreductase</keyword>
<dbReference type="GO" id="GO:0030267">
    <property type="term" value="F:glyoxylate reductase (NADPH) activity"/>
    <property type="evidence" value="ECO:0007669"/>
    <property type="project" value="TreeGrafter"/>
</dbReference>
<dbReference type="InterPro" id="IPR029752">
    <property type="entry name" value="D-isomer_DH_CS1"/>
</dbReference>
<dbReference type="Pfam" id="PF02826">
    <property type="entry name" value="2-Hacid_dh_C"/>
    <property type="match status" value="1"/>
</dbReference>
<gene>
    <name evidence="7" type="ORF">BDK89_3741</name>
</gene>
<protein>
    <submittedName>
        <fullName evidence="7">D-3-phosphoglycerate dehydrogenase</fullName>
    </submittedName>
</protein>
<dbReference type="RefSeq" id="WP_133870361.1">
    <property type="nucleotide sequence ID" value="NZ_SOAU01000001.1"/>
</dbReference>
<evidence type="ECO:0000259" key="5">
    <source>
        <dbReference type="Pfam" id="PF00389"/>
    </source>
</evidence>
<dbReference type="PANTHER" id="PTHR10996:SF178">
    <property type="entry name" value="2-HYDROXYACID DEHYDROGENASE YGL185C-RELATED"/>
    <property type="match status" value="1"/>
</dbReference>
<dbReference type="Proteomes" id="UP000294558">
    <property type="component" value="Unassembled WGS sequence"/>
</dbReference>
<evidence type="ECO:0000256" key="2">
    <source>
        <dbReference type="ARBA" id="ARBA00023002"/>
    </source>
</evidence>
<dbReference type="AlphaFoldDB" id="A0A4R7I3T6"/>
<dbReference type="GO" id="GO:0051287">
    <property type="term" value="F:NAD binding"/>
    <property type="evidence" value="ECO:0007669"/>
    <property type="project" value="InterPro"/>
</dbReference>
<dbReference type="PROSITE" id="PS00671">
    <property type="entry name" value="D_2_HYDROXYACID_DH_3"/>
    <property type="match status" value="1"/>
</dbReference>
<feature type="domain" description="D-isomer specific 2-hydroxyacid dehydrogenase NAD-binding" evidence="6">
    <location>
        <begin position="102"/>
        <end position="271"/>
    </location>
</feature>
<dbReference type="InterPro" id="IPR006139">
    <property type="entry name" value="D-isomer_2_OHA_DH_cat_dom"/>
</dbReference>
<evidence type="ECO:0000259" key="6">
    <source>
        <dbReference type="Pfam" id="PF02826"/>
    </source>
</evidence>
<evidence type="ECO:0000256" key="1">
    <source>
        <dbReference type="ARBA" id="ARBA00005854"/>
    </source>
</evidence>
<dbReference type="OrthoDB" id="117809at2"/>
<proteinExistence type="inferred from homology"/>
<feature type="domain" description="D-isomer specific 2-hydroxyacid dehydrogenase catalytic" evidence="5">
    <location>
        <begin position="2"/>
        <end position="298"/>
    </location>
</feature>
<dbReference type="EMBL" id="SOAU01000001">
    <property type="protein sequence ID" value="TDT18125.1"/>
    <property type="molecule type" value="Genomic_DNA"/>
</dbReference>
<evidence type="ECO:0000256" key="3">
    <source>
        <dbReference type="ARBA" id="ARBA00023027"/>
    </source>
</evidence>
<reference evidence="7 8" key="1">
    <citation type="submission" date="2019-03" db="EMBL/GenBank/DDBJ databases">
        <title>Sequencing the genomes of 1000 actinobacteria strains.</title>
        <authorList>
            <person name="Klenk H.-P."/>
        </authorList>
    </citation>
    <scope>NUCLEOTIDE SEQUENCE [LARGE SCALE GENOMIC DNA]</scope>
    <source>
        <strain evidence="7 8">DSM 18936</strain>
    </source>
</reference>
<dbReference type="InterPro" id="IPR050223">
    <property type="entry name" value="D-isomer_2-hydroxyacid_DH"/>
</dbReference>
<comment type="similarity">
    <text evidence="1 4">Belongs to the D-isomer specific 2-hydroxyacid dehydrogenase family.</text>
</comment>
<keyword evidence="3" id="KW-0520">NAD</keyword>
<evidence type="ECO:0000256" key="4">
    <source>
        <dbReference type="RuleBase" id="RU003719"/>
    </source>
</evidence>
<sequence>MIVLLETLHPDAEAALRAVADVVLADTPTTFPDVDRAAVVAVLTRGLGRVDRQLFESLPSVRVVARCGAGLDNIDLAAAEERGVDVVHAPGVTTTAVAEHAIMLMLALARRVHQLSAATATDEWAIRDGYVGTELAGRRLGVLGLGRIGKRVAQLAAAFEMDVVAWSGRGDAAVPTLPLDQVLATSDVVQICTALTPETRGLLDAERLATMRPGSLLVNTARGPIVDHTALENALDAGRPAGYAADVWDPEPPRAEPLLTRADVLVTPHVAALTDTTYRRLCLGPATAVAAIVRGDTPDPSFLYGSS</sequence>
<name>A0A4R7I3T6_9ACTN</name>
<dbReference type="InterPro" id="IPR006140">
    <property type="entry name" value="D-isomer_DH_NAD-bd"/>
</dbReference>
<dbReference type="Gene3D" id="3.40.50.720">
    <property type="entry name" value="NAD(P)-binding Rossmann-like Domain"/>
    <property type="match status" value="2"/>
</dbReference>
<dbReference type="Pfam" id="PF00389">
    <property type="entry name" value="2-Hacid_dh"/>
    <property type="match status" value="1"/>
</dbReference>
<dbReference type="PROSITE" id="PS00065">
    <property type="entry name" value="D_2_HYDROXYACID_DH_1"/>
    <property type="match status" value="1"/>
</dbReference>
<evidence type="ECO:0000313" key="7">
    <source>
        <dbReference type="EMBL" id="TDT18125.1"/>
    </source>
</evidence>
<evidence type="ECO:0000313" key="8">
    <source>
        <dbReference type="Proteomes" id="UP000294558"/>
    </source>
</evidence>
<comment type="caution">
    <text evidence="7">The sequence shown here is derived from an EMBL/GenBank/DDBJ whole genome shotgun (WGS) entry which is preliminary data.</text>
</comment>
<dbReference type="SUPFAM" id="SSF51735">
    <property type="entry name" value="NAD(P)-binding Rossmann-fold domains"/>
    <property type="match status" value="1"/>
</dbReference>
<dbReference type="PANTHER" id="PTHR10996">
    <property type="entry name" value="2-HYDROXYACID DEHYDROGENASE-RELATED"/>
    <property type="match status" value="1"/>
</dbReference>
<dbReference type="GO" id="GO:0016618">
    <property type="term" value="F:hydroxypyruvate reductase [NAD(P)H] activity"/>
    <property type="evidence" value="ECO:0007669"/>
    <property type="project" value="TreeGrafter"/>
</dbReference>